<keyword evidence="1" id="KW-0472">Membrane</keyword>
<keyword evidence="3" id="KW-1185">Reference proteome</keyword>
<protein>
    <submittedName>
        <fullName evidence="2">Uncharacterized protein</fullName>
    </submittedName>
</protein>
<evidence type="ECO:0000256" key="1">
    <source>
        <dbReference type="SAM" id="Phobius"/>
    </source>
</evidence>
<evidence type="ECO:0000313" key="3">
    <source>
        <dbReference type="Proteomes" id="UP000224877"/>
    </source>
</evidence>
<feature type="transmembrane region" description="Helical" evidence="1">
    <location>
        <begin position="16"/>
        <end position="37"/>
    </location>
</feature>
<name>A0A1B4XWI8_9CAUD</name>
<reference evidence="2 3" key="1">
    <citation type="submission" date="2016-07" db="EMBL/GenBank/DDBJ databases">
        <title>Characterization of three bacteriophages infecting bacteria isolated from shrimp culture pond water.</title>
        <authorList>
            <person name="Khoa H.V."/>
        </authorList>
    </citation>
    <scope>NUCLEOTIDE SEQUENCE [LARGE SCALE GENOMIC DNA]</scope>
</reference>
<keyword evidence="1" id="KW-0812">Transmembrane</keyword>
<keyword evidence="1" id="KW-1133">Transmembrane helix</keyword>
<accession>A0A1B4XWI8</accession>
<dbReference type="EMBL" id="LC168164">
    <property type="protein sequence ID" value="BAV39183.1"/>
    <property type="molecule type" value="Genomic_DNA"/>
</dbReference>
<evidence type="ECO:0000313" key="2">
    <source>
        <dbReference type="EMBL" id="BAV39183.1"/>
    </source>
</evidence>
<sequence length="41" mass="4920">MKNSIKQKYNKEDFKLWIGLMILLTMLFTGLFAIILLNRPY</sequence>
<dbReference type="Proteomes" id="UP000224877">
    <property type="component" value="Segment"/>
</dbReference>
<organism evidence="2 3">
    <name type="scientific">Tenacibaculum phage pT24</name>
    <dbReference type="NCBI Taxonomy" id="1880590"/>
    <lineage>
        <taxon>Viruses</taxon>
        <taxon>Duplodnaviria</taxon>
        <taxon>Heunggongvirae</taxon>
        <taxon>Uroviricota</taxon>
        <taxon>Caudoviricetes</taxon>
        <taxon>Kungbxnavirus</taxon>
        <taxon>Kungbxnavirus pT24</taxon>
    </lineage>
</organism>
<proteinExistence type="predicted"/>
<gene>
    <name evidence="2" type="ORF">BPT24_060</name>
</gene>